<comment type="caution">
    <text evidence="2">The sequence shown here is derived from an EMBL/GenBank/DDBJ whole genome shotgun (WGS) entry which is preliminary data.</text>
</comment>
<evidence type="ECO:0000313" key="2">
    <source>
        <dbReference type="EMBL" id="GAF94672.1"/>
    </source>
</evidence>
<dbReference type="EMBL" id="BARS01018454">
    <property type="protein sequence ID" value="GAF94672.1"/>
    <property type="molecule type" value="Genomic_DNA"/>
</dbReference>
<name>X0U2P8_9ZZZZ</name>
<feature type="compositionally biased region" description="Basic and acidic residues" evidence="1">
    <location>
        <begin position="104"/>
        <end position="114"/>
    </location>
</feature>
<protein>
    <submittedName>
        <fullName evidence="2">Uncharacterized protein</fullName>
    </submittedName>
</protein>
<dbReference type="AlphaFoldDB" id="X0U2P8"/>
<gene>
    <name evidence="2" type="ORF">S01H1_30028</name>
</gene>
<proteinExistence type="predicted"/>
<reference evidence="2" key="1">
    <citation type="journal article" date="2014" name="Front. Microbiol.">
        <title>High frequency of phylogenetically diverse reductive dehalogenase-homologous genes in deep subseafloor sedimentary metagenomes.</title>
        <authorList>
            <person name="Kawai M."/>
            <person name="Futagami T."/>
            <person name="Toyoda A."/>
            <person name="Takaki Y."/>
            <person name="Nishi S."/>
            <person name="Hori S."/>
            <person name="Arai W."/>
            <person name="Tsubouchi T."/>
            <person name="Morono Y."/>
            <person name="Uchiyama I."/>
            <person name="Ito T."/>
            <person name="Fujiyama A."/>
            <person name="Inagaki F."/>
            <person name="Takami H."/>
        </authorList>
    </citation>
    <scope>NUCLEOTIDE SEQUENCE</scope>
    <source>
        <strain evidence="2">Expedition CK06-06</strain>
    </source>
</reference>
<feature type="non-terminal residue" evidence="2">
    <location>
        <position position="1"/>
    </location>
</feature>
<evidence type="ECO:0000256" key="1">
    <source>
        <dbReference type="SAM" id="MobiDB-lite"/>
    </source>
</evidence>
<accession>X0U2P8</accession>
<organism evidence="2">
    <name type="scientific">marine sediment metagenome</name>
    <dbReference type="NCBI Taxonomy" id="412755"/>
    <lineage>
        <taxon>unclassified sequences</taxon>
        <taxon>metagenomes</taxon>
        <taxon>ecological metagenomes</taxon>
    </lineage>
</organism>
<sequence>IQALAIGPVRILGTPCELLTGVGAEARRRSRLPDLWVLSYANGDVGYVPAPKDFPKGGYEVTGAHMFYDSPRFARNVGTVLAREAARILRHINGRHKRSCQEPQRAERTQRTAG</sequence>
<feature type="region of interest" description="Disordered" evidence="1">
    <location>
        <begin position="94"/>
        <end position="114"/>
    </location>
</feature>